<keyword evidence="5" id="KW-0328">Glycosyltransferase</keyword>
<reference evidence="15 16" key="1">
    <citation type="submission" date="2016-11" db="EMBL/GenBank/DDBJ databases">
        <title>Draft Genome Sequences of Nine Cyanobacterial Strains from Diverse Habitats.</title>
        <authorList>
            <person name="Zhu T."/>
            <person name="Hou S."/>
            <person name="Lu X."/>
            <person name="Hess W.R."/>
        </authorList>
    </citation>
    <scope>NUCLEOTIDE SEQUENCE [LARGE SCALE GENOMIC DNA]</scope>
    <source>
        <strain evidence="15 16">NIES-593</strain>
    </source>
</reference>
<dbReference type="InterPro" id="IPR003919">
    <property type="entry name" value="Cell_synth_A"/>
</dbReference>
<dbReference type="AlphaFoldDB" id="A0A1U7HBX9"/>
<dbReference type="RefSeq" id="WP_073600695.1">
    <property type="nucleotide sequence ID" value="NZ_MRCB01000023.1"/>
</dbReference>
<evidence type="ECO:0000256" key="1">
    <source>
        <dbReference type="ARBA" id="ARBA00004429"/>
    </source>
</evidence>
<dbReference type="OrthoDB" id="9766299at2"/>
<keyword evidence="4" id="KW-0997">Cell inner membrane</keyword>
<keyword evidence="7 12" id="KW-0812">Transmembrane</keyword>
<feature type="transmembrane region" description="Helical" evidence="12">
    <location>
        <begin position="537"/>
        <end position="561"/>
    </location>
</feature>
<evidence type="ECO:0000313" key="16">
    <source>
        <dbReference type="Proteomes" id="UP000186868"/>
    </source>
</evidence>
<protein>
    <recommendedName>
        <fullName evidence="2">cellulose synthase (UDP-forming)</fullName>
        <ecNumber evidence="2">2.4.1.12</ecNumber>
    </recommendedName>
</protein>
<organism evidence="15 16">
    <name type="scientific">Hydrococcus rivularis NIES-593</name>
    <dbReference type="NCBI Taxonomy" id="1921803"/>
    <lineage>
        <taxon>Bacteria</taxon>
        <taxon>Bacillati</taxon>
        <taxon>Cyanobacteriota</taxon>
        <taxon>Cyanophyceae</taxon>
        <taxon>Pleurocapsales</taxon>
        <taxon>Hydrococcaceae</taxon>
        <taxon>Hydrococcus</taxon>
    </lineage>
</organism>
<keyword evidence="8" id="KW-0135">Cellulose biosynthesis</keyword>
<feature type="transmembrane region" description="Helical" evidence="12">
    <location>
        <begin position="496"/>
        <end position="517"/>
    </location>
</feature>
<evidence type="ECO:0000256" key="3">
    <source>
        <dbReference type="ARBA" id="ARBA00022475"/>
    </source>
</evidence>
<dbReference type="InterPro" id="IPR009875">
    <property type="entry name" value="PilZ_domain"/>
</dbReference>
<name>A0A1U7HBX9_9CYAN</name>
<dbReference type="Pfam" id="PF07238">
    <property type="entry name" value="PilZ"/>
    <property type="match status" value="1"/>
</dbReference>
<dbReference type="GO" id="GO:0035438">
    <property type="term" value="F:cyclic-di-GMP binding"/>
    <property type="evidence" value="ECO:0007669"/>
    <property type="project" value="InterPro"/>
</dbReference>
<dbReference type="InterPro" id="IPR029044">
    <property type="entry name" value="Nucleotide-diphossugar_trans"/>
</dbReference>
<dbReference type="InterPro" id="IPR005150">
    <property type="entry name" value="Cellulose_synth"/>
</dbReference>
<dbReference type="EC" id="2.4.1.12" evidence="2"/>
<feature type="transmembrane region" description="Helical" evidence="12">
    <location>
        <begin position="568"/>
        <end position="591"/>
    </location>
</feature>
<evidence type="ECO:0000259" key="13">
    <source>
        <dbReference type="Pfam" id="PF00535"/>
    </source>
</evidence>
<evidence type="ECO:0000256" key="7">
    <source>
        <dbReference type="ARBA" id="ARBA00022692"/>
    </source>
</evidence>
<feature type="transmembrane region" description="Helical" evidence="12">
    <location>
        <begin position="466"/>
        <end position="484"/>
    </location>
</feature>
<dbReference type="Pfam" id="PF03552">
    <property type="entry name" value="Cellulose_synt"/>
    <property type="match status" value="1"/>
</dbReference>
<keyword evidence="16" id="KW-1185">Reference proteome</keyword>
<comment type="catalytic activity">
    <reaction evidence="11">
        <text>[(1-&gt;4)-beta-D-glucosyl](n) + UDP-alpha-D-glucose = [(1-&gt;4)-beta-D-glucosyl](n+1) + UDP + H(+)</text>
        <dbReference type="Rhea" id="RHEA:19929"/>
        <dbReference type="Rhea" id="RHEA-COMP:10033"/>
        <dbReference type="Rhea" id="RHEA-COMP:10034"/>
        <dbReference type="ChEBI" id="CHEBI:15378"/>
        <dbReference type="ChEBI" id="CHEBI:18246"/>
        <dbReference type="ChEBI" id="CHEBI:58223"/>
        <dbReference type="ChEBI" id="CHEBI:58885"/>
        <dbReference type="EC" id="2.4.1.12"/>
    </reaction>
</comment>
<dbReference type="InterPro" id="IPR050321">
    <property type="entry name" value="Glycosyltr_2/OpgH_subfam"/>
</dbReference>
<comment type="caution">
    <text evidence="15">The sequence shown here is derived from an EMBL/GenBank/DDBJ whole genome shotgun (WGS) entry which is preliminary data.</text>
</comment>
<keyword evidence="6" id="KW-0808">Transferase</keyword>
<dbReference type="STRING" id="1921803.NIES593_16860"/>
<accession>A0A1U7HBX9</accession>
<evidence type="ECO:0000256" key="2">
    <source>
        <dbReference type="ARBA" id="ARBA00012539"/>
    </source>
</evidence>
<feature type="domain" description="PilZ" evidence="14">
    <location>
        <begin position="602"/>
        <end position="690"/>
    </location>
</feature>
<dbReference type="Pfam" id="PF00535">
    <property type="entry name" value="Glycos_transf_2"/>
    <property type="match status" value="1"/>
</dbReference>
<proteinExistence type="predicted"/>
<keyword evidence="10 12" id="KW-0472">Membrane</keyword>
<evidence type="ECO:0000256" key="12">
    <source>
        <dbReference type="SAM" id="Phobius"/>
    </source>
</evidence>
<dbReference type="GO" id="GO:0030244">
    <property type="term" value="P:cellulose biosynthetic process"/>
    <property type="evidence" value="ECO:0007669"/>
    <property type="project" value="UniProtKB-KW"/>
</dbReference>
<keyword evidence="3" id="KW-1003">Cell membrane</keyword>
<dbReference type="PANTHER" id="PTHR43867:SF2">
    <property type="entry name" value="CELLULOSE SYNTHASE CATALYTIC SUBUNIT A [UDP-FORMING]"/>
    <property type="match status" value="1"/>
</dbReference>
<dbReference type="GO" id="GO:0016760">
    <property type="term" value="F:cellulose synthase (UDP-forming) activity"/>
    <property type="evidence" value="ECO:0007669"/>
    <property type="project" value="UniProtKB-EC"/>
</dbReference>
<feature type="transmembrane region" description="Helical" evidence="12">
    <location>
        <begin position="72"/>
        <end position="89"/>
    </location>
</feature>
<dbReference type="CDD" id="cd06421">
    <property type="entry name" value="CESA_CelA_like"/>
    <property type="match status" value="1"/>
</dbReference>
<dbReference type="SUPFAM" id="SSF53448">
    <property type="entry name" value="Nucleotide-diphospho-sugar transferases"/>
    <property type="match status" value="1"/>
</dbReference>
<dbReference type="Proteomes" id="UP000186868">
    <property type="component" value="Unassembled WGS sequence"/>
</dbReference>
<evidence type="ECO:0000313" key="15">
    <source>
        <dbReference type="EMBL" id="OKH21097.1"/>
    </source>
</evidence>
<evidence type="ECO:0000259" key="14">
    <source>
        <dbReference type="Pfam" id="PF07238"/>
    </source>
</evidence>
<dbReference type="Gene3D" id="3.90.550.10">
    <property type="entry name" value="Spore Coat Polysaccharide Biosynthesis Protein SpsA, Chain A"/>
    <property type="match status" value="1"/>
</dbReference>
<evidence type="ECO:0000256" key="10">
    <source>
        <dbReference type="ARBA" id="ARBA00023136"/>
    </source>
</evidence>
<comment type="subcellular location">
    <subcellularLocation>
        <location evidence="1">Cell inner membrane</location>
        <topology evidence="1">Multi-pass membrane protein</topology>
    </subcellularLocation>
</comment>
<dbReference type="InterPro" id="IPR001173">
    <property type="entry name" value="Glyco_trans_2-like"/>
</dbReference>
<feature type="transmembrane region" description="Helical" evidence="12">
    <location>
        <begin position="101"/>
        <end position="120"/>
    </location>
</feature>
<evidence type="ECO:0000256" key="4">
    <source>
        <dbReference type="ARBA" id="ARBA00022519"/>
    </source>
</evidence>
<gene>
    <name evidence="15" type="ORF">NIES593_16860</name>
</gene>
<feature type="transmembrane region" description="Helical" evidence="12">
    <location>
        <begin position="432"/>
        <end position="454"/>
    </location>
</feature>
<evidence type="ECO:0000256" key="9">
    <source>
        <dbReference type="ARBA" id="ARBA00022989"/>
    </source>
</evidence>
<sequence length="737" mass="84336">MQIFKPVAEPSNSILPLRTATLVLLGIIGFFGAIATAWFLEERTISELFERLYFWQENPPFWLAVPEFSNPYFLLFPTIILFSIVYTIMKLSPQPKPWSRTIVVCILLALTLRYILWRLFSTLNLSNPLDGIFSLALLFLEMMVIAGGTIQLYLMLNIKDRRREADRYSQAVQNGTYLPSVDILIPTYNEPEFVLRRTIIGCQAIDYANKKVYLLDDTKRPEIKKLAKELGCYYISRAKNNYAKAGNLNNAIQKTRGELIAVFDADFIPAKNFLTRTVGFFQNNKIALVQTPQSFYNSDPIAINLGLEKILPSEEEIFYRQVQTIKDGAGSVVCSGTSFIVKRSALLEVGGFVTDSISEDYYTGIRLSAKGYELVYLNENLSAGLAAESMAAHILQRIRWARGTLQGLFIDSNPFTIPGLSLRQRLAHLEGFLTWFAIIPRLFFLMLPIIYTFFGIEPLVVSMQEMLYFFVPYYFLQLTAFSWLNLRSRSLIFSDVYAIPSCFPLFITVIKVMLNPFGQGFRVTPKGIFRHKSQYNWSLALPLIVFFIGISISFCSSLGLLDSTHTNGFSLILVWDVYNLIILGVALLGLLDVPKTDIYEWLPVRHKVRLTNSEGTVWGTMTKLSEIGAEIELKQPVDLNSVFTLEIPEEGLKLQAQLIYTNLTKKMLRVRVNFETLDLDRYRRLVEILFCHPEQWQRRDAPGELRSLWLLIKILLRPIVFLIWSNKKAKVLLPKST</sequence>
<dbReference type="GO" id="GO:0006011">
    <property type="term" value="P:UDP-alpha-D-glucose metabolic process"/>
    <property type="evidence" value="ECO:0007669"/>
    <property type="project" value="InterPro"/>
</dbReference>
<feature type="transmembrane region" description="Helical" evidence="12">
    <location>
        <begin position="132"/>
        <end position="154"/>
    </location>
</feature>
<evidence type="ECO:0000256" key="11">
    <source>
        <dbReference type="ARBA" id="ARBA00048682"/>
    </source>
</evidence>
<evidence type="ECO:0000256" key="6">
    <source>
        <dbReference type="ARBA" id="ARBA00022679"/>
    </source>
</evidence>
<dbReference type="EMBL" id="MRCB01000023">
    <property type="protein sequence ID" value="OKH21097.1"/>
    <property type="molecule type" value="Genomic_DNA"/>
</dbReference>
<feature type="transmembrane region" description="Helical" evidence="12">
    <location>
        <begin position="21"/>
        <end position="40"/>
    </location>
</feature>
<keyword evidence="9 12" id="KW-1133">Transmembrane helix</keyword>
<feature type="domain" description="Glycosyltransferase 2-like" evidence="13">
    <location>
        <begin position="183"/>
        <end position="348"/>
    </location>
</feature>
<evidence type="ECO:0000256" key="5">
    <source>
        <dbReference type="ARBA" id="ARBA00022676"/>
    </source>
</evidence>
<evidence type="ECO:0000256" key="8">
    <source>
        <dbReference type="ARBA" id="ARBA00022916"/>
    </source>
</evidence>
<dbReference type="PRINTS" id="PR01439">
    <property type="entry name" value="CELLSNTHASEA"/>
</dbReference>
<dbReference type="PANTHER" id="PTHR43867">
    <property type="entry name" value="CELLULOSE SYNTHASE CATALYTIC SUBUNIT A [UDP-FORMING]"/>
    <property type="match status" value="1"/>
</dbReference>
<dbReference type="GO" id="GO:0005886">
    <property type="term" value="C:plasma membrane"/>
    <property type="evidence" value="ECO:0007669"/>
    <property type="project" value="UniProtKB-SubCell"/>
</dbReference>